<organism evidence="1 2">
    <name type="scientific">Entomophthora muscae</name>
    <dbReference type="NCBI Taxonomy" id="34485"/>
    <lineage>
        <taxon>Eukaryota</taxon>
        <taxon>Fungi</taxon>
        <taxon>Fungi incertae sedis</taxon>
        <taxon>Zoopagomycota</taxon>
        <taxon>Entomophthoromycotina</taxon>
        <taxon>Entomophthoromycetes</taxon>
        <taxon>Entomophthorales</taxon>
        <taxon>Entomophthoraceae</taxon>
        <taxon>Entomophthora</taxon>
    </lineage>
</organism>
<dbReference type="EMBL" id="QTSX02004978">
    <property type="protein sequence ID" value="KAJ9063127.1"/>
    <property type="molecule type" value="Genomic_DNA"/>
</dbReference>
<evidence type="ECO:0000313" key="2">
    <source>
        <dbReference type="Proteomes" id="UP001165960"/>
    </source>
</evidence>
<evidence type="ECO:0000313" key="1">
    <source>
        <dbReference type="EMBL" id="KAJ9063127.1"/>
    </source>
</evidence>
<accession>A0ACC2SL65</accession>
<dbReference type="Proteomes" id="UP001165960">
    <property type="component" value="Unassembled WGS sequence"/>
</dbReference>
<gene>
    <name evidence="1" type="ORF">DSO57_1003259</name>
</gene>
<protein>
    <submittedName>
        <fullName evidence="1">Uncharacterized protein</fullName>
    </submittedName>
</protein>
<name>A0ACC2SL65_9FUNG</name>
<comment type="caution">
    <text evidence="1">The sequence shown here is derived from an EMBL/GenBank/DDBJ whole genome shotgun (WGS) entry which is preliminary data.</text>
</comment>
<keyword evidence="2" id="KW-1185">Reference proteome</keyword>
<reference evidence="1" key="1">
    <citation type="submission" date="2022-04" db="EMBL/GenBank/DDBJ databases">
        <title>Genome of the entomopathogenic fungus Entomophthora muscae.</title>
        <authorList>
            <person name="Elya C."/>
            <person name="Lovett B.R."/>
            <person name="Lee E."/>
            <person name="Macias A.M."/>
            <person name="Hajek A.E."/>
            <person name="De Bivort B.L."/>
            <person name="Kasson M.T."/>
            <person name="De Fine Licht H.H."/>
            <person name="Stajich J.E."/>
        </authorList>
    </citation>
    <scope>NUCLEOTIDE SEQUENCE</scope>
    <source>
        <strain evidence="1">Berkeley</strain>
    </source>
</reference>
<proteinExistence type="predicted"/>
<sequence length="364" mass="41114">MLDDYAKEMEELECFQQQITSITSGSQQARSMSNSSNYQKATNVDKQQKPAAKTKKKPQILVRKPVAPITKKGKEKEKPFNKQDFPEVTLLNIWKEVSAFKKLVNGRTSKKQTEALNHSIVKPIPEDTDMRYTVPMDFDSNVAWLGLSWKELFEAFKVEFPDGKTPIPLLRCMENTALSAEQQLYEEATNLDVSQEEQDKILETCCPVALSWAFPGEYHMAPQAISLKNRVGKCCPAEYQELFFITLSQEANFFYSRSVGFLYLLTLEMLFEVTHEKDLLAKEIPDVTKLQLTEFLSSLLANGPQSELLASLGLLIFELFGSNFGVARLDQVEFPNFLTFCKVGSSCPLEANVVGKAVPAMHHL</sequence>